<evidence type="ECO:0000313" key="8">
    <source>
        <dbReference type="Proteomes" id="UP001200034"/>
    </source>
</evidence>
<keyword evidence="8" id="KW-1185">Reference proteome</keyword>
<dbReference type="InterPro" id="IPR040182">
    <property type="entry name" value="ATG13"/>
</dbReference>
<dbReference type="InterPro" id="IPR036570">
    <property type="entry name" value="HORMA_dom_sf"/>
</dbReference>
<dbReference type="EMBL" id="JAJJHW010003409">
    <property type="protein sequence ID" value="KAH8359237.1"/>
    <property type="molecule type" value="Genomic_DNA"/>
</dbReference>
<dbReference type="GO" id="GO:1990316">
    <property type="term" value="C:Atg1/ULK1 kinase complex"/>
    <property type="evidence" value="ECO:0007669"/>
    <property type="project" value="InterPro"/>
</dbReference>
<dbReference type="PANTHER" id="PTHR13430:SF4">
    <property type="entry name" value="AUTOPHAGY-RELATED PROTEIN 13"/>
    <property type="match status" value="1"/>
</dbReference>
<dbReference type="GO" id="GO:0000407">
    <property type="term" value="C:phagophore assembly site"/>
    <property type="evidence" value="ECO:0007669"/>
    <property type="project" value="UniProtKB-SubCell"/>
</dbReference>
<comment type="subcellular location">
    <subcellularLocation>
        <location evidence="1">Preautophagosomal structure</location>
    </subcellularLocation>
</comment>
<evidence type="ECO:0000256" key="5">
    <source>
        <dbReference type="SAM" id="MobiDB-lite"/>
    </source>
</evidence>
<dbReference type="GO" id="GO:0034497">
    <property type="term" value="P:protein localization to phagophore assembly site"/>
    <property type="evidence" value="ECO:0007669"/>
    <property type="project" value="TreeGrafter"/>
</dbReference>
<dbReference type="FunFam" id="3.30.900.10:FF:000016">
    <property type="entry name" value="Autophagy-related protein 13"/>
    <property type="match status" value="1"/>
</dbReference>
<dbReference type="PANTHER" id="PTHR13430">
    <property type="match status" value="1"/>
</dbReference>
<feature type="domain" description="Autophagy-related protein 13 N-terminal" evidence="6">
    <location>
        <begin position="94"/>
        <end position="218"/>
    </location>
</feature>
<dbReference type="InterPro" id="IPR018731">
    <property type="entry name" value="Atg13_N"/>
</dbReference>
<comment type="similarity">
    <text evidence="2 4">Belongs to the ATG13 family. Metazoan subfamily.</text>
</comment>
<feature type="compositionally biased region" description="Low complexity" evidence="5">
    <location>
        <begin position="405"/>
        <end position="426"/>
    </location>
</feature>
<dbReference type="GO" id="GO:0034727">
    <property type="term" value="P:piecemeal microautophagy of the nucleus"/>
    <property type="evidence" value="ECO:0007669"/>
    <property type="project" value="TreeGrafter"/>
</dbReference>
<feature type="region of interest" description="Disordered" evidence="5">
    <location>
        <begin position="535"/>
        <end position="555"/>
    </location>
</feature>
<feature type="region of interest" description="Disordered" evidence="5">
    <location>
        <begin position="399"/>
        <end position="434"/>
    </location>
</feature>
<sequence length="555" mass="60202">MSTQRLNAAEKDLEKFIKFLALKSTQVVVQSRLGEKIQTQCNPLAGNDWFNIVVQDHPDVLEETKRALSLKPGDSILQRLPLCIEISLKTSEGDQMILEVWSLDLLALENNKTVGGGGGGGGEDTNNKGENESQVLKASHAIYNRMGIMLKSLISLTRTTPAYKLSRRQCPDSYGIFYRIYVDRPQVHTLGEGHKHVKIGQLNTIVGSLIMSVAYRTKLTISPTAGHHQATTATTGTAAQQAGIMLKSDHFRPASDANSPTSQLSTFKPPLGGIGATNGQTGDKRFIDIEKPLRPGAFTDLGKLRQFTEHDFVLRETPPFEWLLRRQCHDSIESLNPKCCDSPVNNNNHINNNNGSNGNLNNNHMHNINNNSAAFKSFEKVQVATSPIKSLLIPASRHNSAPTLQPQQQQQQQQQQQSQPAPQQQPGTSSDDDSLLKELHFPFASPTSHVNDLAKFYRECYHAPPLRGLGELQAPSATSSSSCGATAAATAAVTAAATAAALEGSNGSSSMDDLSRQLEQFETSLEDYDKLVSQFGLSGSSSTGSRSSGGLQMSN</sequence>
<feature type="compositionally biased region" description="Polar residues" evidence="5">
    <location>
        <begin position="256"/>
        <end position="266"/>
    </location>
</feature>
<dbReference type="AlphaFoldDB" id="A0AAD4JTA1"/>
<organism evidence="7 8">
    <name type="scientific">Drosophila rubida</name>
    <dbReference type="NCBI Taxonomy" id="30044"/>
    <lineage>
        <taxon>Eukaryota</taxon>
        <taxon>Metazoa</taxon>
        <taxon>Ecdysozoa</taxon>
        <taxon>Arthropoda</taxon>
        <taxon>Hexapoda</taxon>
        <taxon>Insecta</taxon>
        <taxon>Pterygota</taxon>
        <taxon>Neoptera</taxon>
        <taxon>Endopterygota</taxon>
        <taxon>Diptera</taxon>
        <taxon>Brachycera</taxon>
        <taxon>Muscomorpha</taxon>
        <taxon>Ephydroidea</taxon>
        <taxon>Drosophilidae</taxon>
        <taxon>Drosophila</taxon>
    </lineage>
</organism>
<dbReference type="Proteomes" id="UP001200034">
    <property type="component" value="Unassembled WGS sequence"/>
</dbReference>
<protein>
    <recommendedName>
        <fullName evidence="4">Autophagy-related protein 13</fullName>
    </recommendedName>
</protein>
<evidence type="ECO:0000256" key="3">
    <source>
        <dbReference type="ARBA" id="ARBA00023006"/>
    </source>
</evidence>
<evidence type="ECO:0000259" key="6">
    <source>
        <dbReference type="Pfam" id="PF10033"/>
    </source>
</evidence>
<dbReference type="Pfam" id="PF10033">
    <property type="entry name" value="ATG13"/>
    <property type="match status" value="1"/>
</dbReference>
<dbReference type="GO" id="GO:0005829">
    <property type="term" value="C:cytosol"/>
    <property type="evidence" value="ECO:0007669"/>
    <property type="project" value="TreeGrafter"/>
</dbReference>
<evidence type="ECO:0000313" key="7">
    <source>
        <dbReference type="EMBL" id="KAH8359237.1"/>
    </source>
</evidence>
<feature type="region of interest" description="Disordered" evidence="5">
    <location>
        <begin position="252"/>
        <end position="279"/>
    </location>
</feature>
<proteinExistence type="inferred from homology"/>
<evidence type="ECO:0000256" key="1">
    <source>
        <dbReference type="ARBA" id="ARBA00004329"/>
    </source>
</evidence>
<evidence type="ECO:0000256" key="4">
    <source>
        <dbReference type="RuleBase" id="RU361214"/>
    </source>
</evidence>
<dbReference type="Gene3D" id="3.30.900.10">
    <property type="entry name" value="HORMA domain"/>
    <property type="match status" value="1"/>
</dbReference>
<reference evidence="7" key="1">
    <citation type="journal article" date="2021" name="Mol. Ecol. Resour.">
        <title>Phylogenomic analyses of the genus Drosophila reveals genomic signals of climate adaptation.</title>
        <authorList>
            <person name="Li F."/>
            <person name="Rane R.V."/>
            <person name="Luria V."/>
            <person name="Xiong Z."/>
            <person name="Chen J."/>
            <person name="Li Z."/>
            <person name="Catullo R.A."/>
            <person name="Griffin P.C."/>
            <person name="Schiffer M."/>
            <person name="Pearce S."/>
            <person name="Lee S.F."/>
            <person name="McElroy K."/>
            <person name="Stocker A."/>
            <person name="Shirriffs J."/>
            <person name="Cockerell F."/>
            <person name="Coppin C."/>
            <person name="Sgro C.M."/>
            <person name="Karger A."/>
            <person name="Cain J.W."/>
            <person name="Weber J.A."/>
            <person name="Santpere G."/>
            <person name="Kirschner M.W."/>
            <person name="Hoffmann A.A."/>
            <person name="Oakeshott J.G."/>
            <person name="Zhang G."/>
        </authorList>
    </citation>
    <scope>NUCLEOTIDE SEQUENCE</scope>
    <source>
        <strain evidence="7">BGI-SZ-2011g</strain>
    </source>
</reference>
<dbReference type="GO" id="GO:0000423">
    <property type="term" value="P:mitophagy"/>
    <property type="evidence" value="ECO:0007669"/>
    <property type="project" value="TreeGrafter"/>
</dbReference>
<evidence type="ECO:0000256" key="2">
    <source>
        <dbReference type="ARBA" id="ARBA00007341"/>
    </source>
</evidence>
<name>A0AAD4JTA1_9MUSC</name>
<accession>A0AAD4JTA1</accession>
<comment type="caution">
    <text evidence="7">The sequence shown here is derived from an EMBL/GenBank/DDBJ whole genome shotgun (WGS) entry which is preliminary data.</text>
</comment>
<keyword evidence="3 4" id="KW-0072">Autophagy</keyword>
<gene>
    <name evidence="7" type="ORF">KR093_005299</name>
</gene>